<dbReference type="PANTHER" id="PTHR37535:SF3">
    <property type="entry name" value="FLUG DOMAIN-CONTAINING PROTEIN"/>
    <property type="match status" value="1"/>
</dbReference>
<comment type="caution">
    <text evidence="2">The sequence shown here is derived from an EMBL/GenBank/DDBJ whole genome shotgun (WGS) entry which is preliminary data.</text>
</comment>
<gene>
    <name evidence="2" type="ORF">PMZ80_011186</name>
</gene>
<feature type="region of interest" description="Disordered" evidence="1">
    <location>
        <begin position="874"/>
        <end position="944"/>
    </location>
</feature>
<keyword evidence="3" id="KW-1185">Reference proteome</keyword>
<dbReference type="GeneID" id="90004635"/>
<accession>A0ABR0R8I3</accession>
<feature type="region of interest" description="Disordered" evidence="1">
    <location>
        <begin position="437"/>
        <end position="458"/>
    </location>
</feature>
<organism evidence="2 3">
    <name type="scientific">Knufia obscura</name>
    <dbReference type="NCBI Taxonomy" id="1635080"/>
    <lineage>
        <taxon>Eukaryota</taxon>
        <taxon>Fungi</taxon>
        <taxon>Dikarya</taxon>
        <taxon>Ascomycota</taxon>
        <taxon>Pezizomycotina</taxon>
        <taxon>Eurotiomycetes</taxon>
        <taxon>Chaetothyriomycetidae</taxon>
        <taxon>Chaetothyriales</taxon>
        <taxon>Trichomeriaceae</taxon>
        <taxon>Knufia</taxon>
    </lineage>
</organism>
<protein>
    <recommendedName>
        <fullName evidence="4">C2H2-type domain-containing protein</fullName>
    </recommendedName>
</protein>
<evidence type="ECO:0000256" key="1">
    <source>
        <dbReference type="SAM" id="MobiDB-lite"/>
    </source>
</evidence>
<evidence type="ECO:0000313" key="3">
    <source>
        <dbReference type="Proteomes" id="UP001334248"/>
    </source>
</evidence>
<feature type="compositionally biased region" description="Basic residues" evidence="1">
    <location>
        <begin position="917"/>
        <end position="933"/>
    </location>
</feature>
<reference evidence="2 3" key="1">
    <citation type="journal article" date="2023" name="Res Sq">
        <title>Genomic and morphological characterization of Knufia obscura isolated from the Mars 2020 spacecraft assembly facility.</title>
        <authorList>
            <person name="Chander A.M."/>
            <person name="Teixeira M.M."/>
            <person name="Singh N.K."/>
            <person name="Williams M.P."/>
            <person name="Parker C.W."/>
            <person name="Leo P."/>
            <person name="Stajich J.E."/>
            <person name="Torok T."/>
            <person name="Tighe S."/>
            <person name="Mason C.E."/>
            <person name="Venkateswaran K."/>
        </authorList>
    </citation>
    <scope>NUCLEOTIDE SEQUENCE [LARGE SCALE GENOMIC DNA]</scope>
    <source>
        <strain evidence="2 3">CCFEE 5817</strain>
    </source>
</reference>
<proteinExistence type="predicted"/>
<dbReference type="InterPro" id="IPR021842">
    <property type="entry name" value="DUF3435"/>
</dbReference>
<feature type="compositionally biased region" description="Basic and acidic residues" evidence="1">
    <location>
        <begin position="448"/>
        <end position="458"/>
    </location>
</feature>
<dbReference type="PANTHER" id="PTHR37535">
    <property type="entry name" value="FLUG DOMAIN PROTEIN"/>
    <property type="match status" value="1"/>
</dbReference>
<evidence type="ECO:0000313" key="2">
    <source>
        <dbReference type="EMBL" id="KAK5936562.1"/>
    </source>
</evidence>
<dbReference type="Pfam" id="PF11917">
    <property type="entry name" value="DUF3435"/>
    <property type="match status" value="1"/>
</dbReference>
<evidence type="ECO:0008006" key="4">
    <source>
        <dbReference type="Google" id="ProtNLM"/>
    </source>
</evidence>
<sequence length="944" mass="108964">MPLPFEKSGRDLERDLLRRARGYTQKIQSTTSTIVRKPIASGTQNHYENMLREWDNFIDEYEGVPDPTNVKTAKDFVLYFSTGRKGRNEANGPLTVSYTYAAWKWFMAAWSRKHYISFVKSHQDTVKNFIEGGEASSAPTLSRKTRPRRNFTLEDFDQCVKQLWQNDWHDYIHERYRVGLQLLLLLHCNTSGRRGEYEKELTYANITIALVWLKDKDQPQIIIDFRRTKAKGLQNFEREQPQHMLYELVDLPFYFNSVAFFMAAVLADGVLRDYHTWDAICAIPKPTQRKHIILEYDPEKGQWPVFPRSLRTGCIDHTRPSTSLTSNALLYLGFRTGFRENLTLHAARREALLKVDNFGYSCDQRMRFAGHTNPHTYRRSYQPSMSMVDGQATFFDYEPNNDELHQLHRGYSWARNPCHQPNLPEATRTRLQEKMWDEADSDGQELPQDSKERQKGYDHWRQQRERLLRTQYAAPPMQNGRPYESSFHQARKLMPQRDRLAGNLFTKGSLRDPVGRQIMEDLVQLCQPASPVTFCSGLNSSPSECEKCGKIREKSQEHVWWSHLYHCHKKDACNRGGFAEFCFLCFVWYHDRDSWQKHVVTHLESLPLKCNMEVFRHNVIRPALCPGCPGDENLAPEDRFRQYVNLATWKGHVRQHACRNGVKRCPHPRCRDGDEYETGTEYLLHLADVHEIRFPHRENCRPSTVSTHDVPVTQFTFIDVNHNVCIESSETMVQGSASLGANQGCDDSLLSNHQLNTHPVTDGSGHVPSRELLYRLNSTSDTNDVDVVDVIDSVDMAGMIEESSIDCIAPSDACFLKPGFDARDSSAMDRSVDKTTETLSLQEEVPIPKQVPERRSRQPKLVINVPLVPEEWKRQRSKLDSQKTLPLPMGSACTNGDSNRRRKLGRGRPAGSQNKKTLMKARRHAITKQTHRARYAESSIASQK</sequence>
<name>A0ABR0R8I3_9EURO</name>
<dbReference type="EMBL" id="JAVHJV010000029">
    <property type="protein sequence ID" value="KAK5936562.1"/>
    <property type="molecule type" value="Genomic_DNA"/>
</dbReference>
<dbReference type="RefSeq" id="XP_064724652.1">
    <property type="nucleotide sequence ID" value="XM_064879574.1"/>
</dbReference>
<dbReference type="Proteomes" id="UP001334248">
    <property type="component" value="Unassembled WGS sequence"/>
</dbReference>